<dbReference type="SUPFAM" id="SSF52540">
    <property type="entry name" value="P-loop containing nucleoside triphosphate hydrolases"/>
    <property type="match status" value="1"/>
</dbReference>
<dbReference type="Gene3D" id="3.30.70.270">
    <property type="match status" value="1"/>
</dbReference>
<dbReference type="RefSeq" id="WP_203010295.1">
    <property type="nucleotide sequence ID" value="NZ_JADWYU010000147.1"/>
</dbReference>
<dbReference type="InterPro" id="IPR029016">
    <property type="entry name" value="GAF-like_dom_sf"/>
</dbReference>
<protein>
    <submittedName>
        <fullName evidence="5">Diguanylate cyclase</fullName>
    </submittedName>
</protein>
<dbReference type="GO" id="GO:0004672">
    <property type="term" value="F:protein kinase activity"/>
    <property type="evidence" value="ECO:0007669"/>
    <property type="project" value="InterPro"/>
</dbReference>
<evidence type="ECO:0000259" key="3">
    <source>
        <dbReference type="PROSITE" id="PS50011"/>
    </source>
</evidence>
<proteinExistence type="predicted"/>
<reference evidence="5" key="1">
    <citation type="submission" date="2020-12" db="EMBL/GenBank/DDBJ databases">
        <title>Genomic characterization of non-nitrogen-fixing Frankia strains.</title>
        <authorList>
            <person name="Carlos-Shanley C."/>
            <person name="Guerra T."/>
            <person name="Hahn D."/>
        </authorList>
    </citation>
    <scope>NUCLEOTIDE SEQUENCE</scope>
    <source>
        <strain evidence="5">CN6</strain>
    </source>
</reference>
<organism evidence="5 6">
    <name type="scientific">Frankia nepalensis</name>
    <dbReference type="NCBI Taxonomy" id="1836974"/>
    <lineage>
        <taxon>Bacteria</taxon>
        <taxon>Bacillati</taxon>
        <taxon>Actinomycetota</taxon>
        <taxon>Actinomycetes</taxon>
        <taxon>Frankiales</taxon>
        <taxon>Frankiaceae</taxon>
        <taxon>Frankia</taxon>
    </lineage>
</organism>
<dbReference type="PANTHER" id="PTHR43642:SF1">
    <property type="entry name" value="HYBRID SIGNAL TRANSDUCTION HISTIDINE KINASE G"/>
    <property type="match status" value="1"/>
</dbReference>
<evidence type="ECO:0000256" key="1">
    <source>
        <dbReference type="ARBA" id="ARBA00004167"/>
    </source>
</evidence>
<dbReference type="Gene3D" id="1.10.510.10">
    <property type="entry name" value="Transferase(Phosphotransferase) domain 1"/>
    <property type="match status" value="1"/>
</dbReference>
<dbReference type="Pfam" id="PF00069">
    <property type="entry name" value="Pkinase"/>
    <property type="match status" value="1"/>
</dbReference>
<dbReference type="Gene3D" id="3.30.450.40">
    <property type="match status" value="1"/>
</dbReference>
<dbReference type="SUPFAM" id="SSF55073">
    <property type="entry name" value="Nucleotide cyclase"/>
    <property type="match status" value="1"/>
</dbReference>
<dbReference type="PANTHER" id="PTHR43642">
    <property type="entry name" value="HYBRID SIGNAL TRANSDUCTION HISTIDINE KINASE G"/>
    <property type="match status" value="1"/>
</dbReference>
<dbReference type="EMBL" id="JAEACQ010000293">
    <property type="protein sequence ID" value="MBL7632045.1"/>
    <property type="molecule type" value="Genomic_DNA"/>
</dbReference>
<dbReference type="CDD" id="cd01949">
    <property type="entry name" value="GGDEF"/>
    <property type="match status" value="1"/>
</dbReference>
<dbReference type="PROSITE" id="PS50887">
    <property type="entry name" value="GGDEF"/>
    <property type="match status" value="1"/>
</dbReference>
<dbReference type="SMART" id="SM00220">
    <property type="entry name" value="S_TKc"/>
    <property type="match status" value="1"/>
</dbReference>
<dbReference type="SUPFAM" id="SSF56112">
    <property type="entry name" value="Protein kinase-like (PK-like)"/>
    <property type="match status" value="1"/>
</dbReference>
<name>A0A937RKN5_9ACTN</name>
<dbReference type="Pfam" id="PF00990">
    <property type="entry name" value="GGDEF"/>
    <property type="match status" value="1"/>
</dbReference>
<dbReference type="Pfam" id="PF13191">
    <property type="entry name" value="AAA_16"/>
    <property type="match status" value="1"/>
</dbReference>
<dbReference type="InterPro" id="IPR027417">
    <property type="entry name" value="P-loop_NTPase"/>
</dbReference>
<dbReference type="InterPro" id="IPR011009">
    <property type="entry name" value="Kinase-like_dom_sf"/>
</dbReference>
<dbReference type="GO" id="GO:0005524">
    <property type="term" value="F:ATP binding"/>
    <property type="evidence" value="ECO:0007669"/>
    <property type="project" value="InterPro"/>
</dbReference>
<evidence type="ECO:0000259" key="4">
    <source>
        <dbReference type="PROSITE" id="PS50887"/>
    </source>
</evidence>
<dbReference type="GO" id="GO:0016020">
    <property type="term" value="C:membrane"/>
    <property type="evidence" value="ECO:0007669"/>
    <property type="project" value="UniProtKB-SubCell"/>
</dbReference>
<dbReference type="InterPro" id="IPR043128">
    <property type="entry name" value="Rev_trsase/Diguanyl_cyclase"/>
</dbReference>
<gene>
    <name evidence="5" type="ORF">I7412_33805</name>
</gene>
<evidence type="ECO:0000256" key="2">
    <source>
        <dbReference type="SAM" id="MobiDB-lite"/>
    </source>
</evidence>
<dbReference type="Proteomes" id="UP000604475">
    <property type="component" value="Unassembled WGS sequence"/>
</dbReference>
<feature type="domain" description="Protein kinase" evidence="3">
    <location>
        <begin position="1"/>
        <end position="265"/>
    </location>
</feature>
<dbReference type="NCBIfam" id="TIGR00254">
    <property type="entry name" value="GGDEF"/>
    <property type="match status" value="1"/>
</dbReference>
<comment type="subcellular location">
    <subcellularLocation>
        <location evidence="1">Membrane</location>
        <topology evidence="1">Single-pass membrane protein</topology>
    </subcellularLocation>
</comment>
<dbReference type="SMART" id="SM00267">
    <property type="entry name" value="GGDEF"/>
    <property type="match status" value="1"/>
</dbReference>
<dbReference type="InterPro" id="IPR041664">
    <property type="entry name" value="AAA_16"/>
</dbReference>
<evidence type="ECO:0000313" key="5">
    <source>
        <dbReference type="EMBL" id="MBL7632045.1"/>
    </source>
</evidence>
<dbReference type="InterPro" id="IPR053159">
    <property type="entry name" value="Hybrid_Histidine_Kinase"/>
</dbReference>
<comment type="caution">
    <text evidence="5">The sequence shown here is derived from an EMBL/GenBank/DDBJ whole genome shotgun (WGS) entry which is preliminary data.</text>
</comment>
<dbReference type="InterPro" id="IPR000160">
    <property type="entry name" value="GGDEF_dom"/>
</dbReference>
<keyword evidence="6" id="KW-1185">Reference proteome</keyword>
<sequence length="1628" mass="177090">MATSQDPPEAERVELLHESERVRITRLVFPFGSVIKKEPLGPDAQRRLRHEVETLERLSGVDGIVQVAAGMPRSVSAGSILLVDVHGTAVPELSMPLEPAALADLARSLAIAVAAMHHRGVVHRDINPANIVVSRDEEEPYLIDFALATTCTVVEPGFVHPSAIVGTLPYLAPEQTGRTGRVVDQRADLYAVGATLYELATGAPPFGVDDPLRIIHDHLTRVPTPPATVNPKLPADLSEIIMLLLAKEPDDRYQSADGLARDLSLVCRGVAMGRPGAHDVPARPLTPSRLAGRDNEIGDLAVAFTEAMAGRCRGVLVGGAPGVGKTSLINELRPIAAGRDGWFVSGKFDQYRVDQEYDAVRQALRALGRLLLAESEDDLAELRDRMLRELGPNAGLVSAVIPELAVLLKVPPELGDPTTAQARAQRAGFGILRAVASPKRPVVFFVDDLQWAGRTPLGFVDLLVASEDKIEGLLPVGAYRECDVDATHPLAPMLARWRRQQGGPRHLRLGNLSLEGQTGMVTDLLRLAPEPATELARLIAPSTGGNPYDTVELLNALRHEHVLVRGDRGWRWDISILRDRLEHVDVTELLAAHVATLPSATREVLAVMACLAGRVELDVLEAATGLAVGEIERRLGPAFADGLLVLESDGQLGVRFHHDRIRESVLGGLPAPVLCARRLRLARRLAKRDEFVTVTAEQYLPVIGAVHDPAERQLIAGLFRRAADEAGVLSNFPLIERFLTAAVTVIEPTDTSQLIAVHIGRHAALYSLGRLEEADEVYEIICGLCTRPRQHTSATVAQVRSLTNRGRYEEALRLGLGHLRQLGLAVPDRAHLDTEIDRGLEAVYRWIDATSETDDLRRPGGSDRSTLDAFRVVDSLIAPAHFADRAMMAWLILQALQVWARHGPDATLLGPAGSAAFVAVARRQDYRTGHRIMRRLVAVGAARGFEPEIWQAEFLYLIGTGHWFDPLEDNVSEARRTLEHLIQSGNLQSACWAHYVLTTNLLDCAPSLGVFVGQLDAALAFATRTSNGPAEEALWPWRQLAQVMRGELVRSAADEAAALSVLSANPLAAVHLHLCLALAALIFDQPAELARHTEAVLPLLPVIEASYDAGRARLLRAMKLAWQIRATAQPDQRPALVAALDEQVAWLAARAADAPDNFLHLLRLVEAERAWAVGDFLEAEYSFDAAQCEASVRERPWHLALILERAAQFHFSRGMVAAGSTLLAAARRQYLDWGATAKVSQLDWAHPTLRPDPAGEGPAQPPAVPAARRSTITTGSIDLLGIVAASQALSSETSIEGLRTRVAGILSAMTGATSVHLLLLDEERQDWFVPGSDAGTASPTESGRRRLLPLSIIRYAERTHEPLVIPDATRDDRFARDPYCLDLDRCSVLAMPVLIRGRLRAMLLLENRMIRGAFTTERLEGITLIAGQLAVSLDNAQLYSSLERRVAERTQQLAAANLRLEQLSVTDQLTGLANRRRLDEVLSAEWQRAIRQGTPIAVAMIDIDQFKLYNDHFGHTTGDRCLQRVAACLAGNIRATDLVARFGGEEFATVMPGTDFDAAARLARRLCAAVAELAEPHPLAAIPIVTVSVGFSAITPMPGDDLAPCIELADRALYRAKQGGRNRVESAQ</sequence>
<dbReference type="InterPro" id="IPR000719">
    <property type="entry name" value="Prot_kinase_dom"/>
</dbReference>
<accession>A0A937RKN5</accession>
<evidence type="ECO:0000313" key="6">
    <source>
        <dbReference type="Proteomes" id="UP000604475"/>
    </source>
</evidence>
<dbReference type="PROSITE" id="PS50011">
    <property type="entry name" value="PROTEIN_KINASE_DOM"/>
    <property type="match status" value="1"/>
</dbReference>
<dbReference type="FunFam" id="3.30.70.270:FF:000001">
    <property type="entry name" value="Diguanylate cyclase domain protein"/>
    <property type="match status" value="1"/>
</dbReference>
<dbReference type="SMART" id="SM00065">
    <property type="entry name" value="GAF"/>
    <property type="match status" value="1"/>
</dbReference>
<feature type="domain" description="GGDEF" evidence="4">
    <location>
        <begin position="1494"/>
        <end position="1628"/>
    </location>
</feature>
<dbReference type="InterPro" id="IPR029787">
    <property type="entry name" value="Nucleotide_cyclase"/>
</dbReference>
<dbReference type="CDD" id="cd14014">
    <property type="entry name" value="STKc_PknB_like"/>
    <property type="match status" value="1"/>
</dbReference>
<dbReference type="InterPro" id="IPR003018">
    <property type="entry name" value="GAF"/>
</dbReference>
<feature type="region of interest" description="Disordered" evidence="2">
    <location>
        <begin position="1246"/>
        <end position="1268"/>
    </location>
</feature>
<dbReference type="Pfam" id="PF01590">
    <property type="entry name" value="GAF"/>
    <property type="match status" value="1"/>
</dbReference>
<dbReference type="SUPFAM" id="SSF55781">
    <property type="entry name" value="GAF domain-like"/>
    <property type="match status" value="1"/>
</dbReference>